<sequence>MKILIYGAGVVGCTYGWQLSKAGCDVAVLVRKEQKELVQKDGIRIICSDFREKTRKDTDIIFKPTVIDELSSNNDFEYIIVSTNKLQLSTILPSLSKSAGKANVVFFQNNWNVFTEIDKYLKPEQYFFAFPFMVGGGKEDKSIHCAISGLKYSNTPLGEKDGRITPQVEKLFIILDKANLKPVISNQILVWLITHYAVAAGLSAGIMSAGSASKFIENTAIIKITMKAIREGLAICKRMGINPKTEKANRLYLLPLFISVPIAKKIYGNDALQLMFDGHINHSPVEIRQMIDDIIDSGIKYAVTTPNLAQLKSYISSNQTNKSK</sequence>
<dbReference type="Proteomes" id="UP000184192">
    <property type="component" value="Unassembled WGS sequence"/>
</dbReference>
<dbReference type="InterPro" id="IPR036291">
    <property type="entry name" value="NAD(P)-bd_dom_sf"/>
</dbReference>
<protein>
    <submittedName>
        <fullName evidence="2">2-dehydropantoate 2-reductase</fullName>
    </submittedName>
</protein>
<dbReference type="Gene3D" id="3.40.50.720">
    <property type="entry name" value="NAD(P)-binding Rossmann-like Domain"/>
    <property type="match status" value="1"/>
</dbReference>
<dbReference type="InterPro" id="IPR051402">
    <property type="entry name" value="KPR-Related"/>
</dbReference>
<dbReference type="SUPFAM" id="SSF51735">
    <property type="entry name" value="NAD(P)-binding Rossmann-fold domains"/>
    <property type="match status" value="1"/>
</dbReference>
<dbReference type="RefSeq" id="WP_007663076.1">
    <property type="nucleotide sequence ID" value="NZ_FQZN01000016.1"/>
</dbReference>
<name>A0A1M6GXF7_9BACE</name>
<dbReference type="InterPro" id="IPR013332">
    <property type="entry name" value="KPR_N"/>
</dbReference>
<dbReference type="PANTHER" id="PTHR21708:SF26">
    <property type="entry name" value="2-DEHYDROPANTOATE 2-REDUCTASE"/>
    <property type="match status" value="1"/>
</dbReference>
<evidence type="ECO:0000313" key="2">
    <source>
        <dbReference type="EMBL" id="SHJ14577.1"/>
    </source>
</evidence>
<dbReference type="GeneID" id="92712831"/>
<accession>A0A1M6GXF7</accession>
<dbReference type="AlphaFoldDB" id="A0A1M6GXF7"/>
<evidence type="ECO:0000259" key="1">
    <source>
        <dbReference type="Pfam" id="PF02558"/>
    </source>
</evidence>
<dbReference type="PANTHER" id="PTHR21708">
    <property type="entry name" value="PROBABLE 2-DEHYDROPANTOATE 2-REDUCTASE"/>
    <property type="match status" value="1"/>
</dbReference>
<dbReference type="EMBL" id="FQZN01000016">
    <property type="protein sequence ID" value="SHJ14577.1"/>
    <property type="molecule type" value="Genomic_DNA"/>
</dbReference>
<proteinExistence type="predicted"/>
<dbReference type="Pfam" id="PF02558">
    <property type="entry name" value="ApbA"/>
    <property type="match status" value="1"/>
</dbReference>
<feature type="domain" description="Ketopantoate reductase N-terminal" evidence="1">
    <location>
        <begin position="3"/>
        <end position="144"/>
    </location>
</feature>
<reference evidence="3" key="1">
    <citation type="submission" date="2016-11" db="EMBL/GenBank/DDBJ databases">
        <authorList>
            <person name="Varghese N."/>
            <person name="Submissions S."/>
        </authorList>
    </citation>
    <scope>NUCLEOTIDE SEQUENCE [LARGE SCALE GENOMIC DNA]</scope>
    <source>
        <strain evidence="3">DSM 26884</strain>
    </source>
</reference>
<dbReference type="GO" id="GO:0005737">
    <property type="term" value="C:cytoplasm"/>
    <property type="evidence" value="ECO:0007669"/>
    <property type="project" value="TreeGrafter"/>
</dbReference>
<keyword evidence="3" id="KW-1185">Reference proteome</keyword>
<evidence type="ECO:0000313" key="3">
    <source>
        <dbReference type="Proteomes" id="UP000184192"/>
    </source>
</evidence>
<gene>
    <name evidence="2" type="ORF">SAMN05444350_116112</name>
</gene>
<organism evidence="2 3">
    <name type="scientific">Bacteroides stercorirosoris</name>
    <dbReference type="NCBI Taxonomy" id="871324"/>
    <lineage>
        <taxon>Bacteria</taxon>
        <taxon>Pseudomonadati</taxon>
        <taxon>Bacteroidota</taxon>
        <taxon>Bacteroidia</taxon>
        <taxon>Bacteroidales</taxon>
        <taxon>Bacteroidaceae</taxon>
        <taxon>Bacteroides</taxon>
    </lineage>
</organism>